<evidence type="ECO:0000313" key="2">
    <source>
        <dbReference type="Proteomes" id="UP001165369"/>
    </source>
</evidence>
<protein>
    <submittedName>
        <fullName evidence="1">DUF3080 domain-containing protein</fullName>
    </submittedName>
</protein>
<dbReference type="RefSeq" id="WP_250061203.1">
    <property type="nucleotide sequence ID" value="NZ_JAMJPK010000005.1"/>
</dbReference>
<accession>A0ABT0T3H4</accession>
<proteinExistence type="predicted"/>
<sequence length="360" mass="40049">MDRSRFLPADAGHASRLRGTRGLVAILLLLLAGCGEGDSETLLRDYQQRLAESLSREVPRRSTPDNIGAFPEHDQRLFEIAGTREGMLDIYALRECHIANLVAGRNNQLGMVAAPSQRWLYELELWRRLSSCWNGEVPDALSDDSRERLARLTATKTDQLPRVSWNALFASEEWVKNFSRASSPLSPDALDEVEPRSAALSYLREATLHQFDRDWLADSATLEGHLKTLQERPLSAELLRALLLAEQRLGEASTLIEETLEHLDGAACRRAADDLADSPEATRLAAWLDDLDRAARHWLGAIDALLEVHVAPPPAVTDYRRRWLSLSAPEAPLPAFTAARDHHAALRLRLARHCGSATGT</sequence>
<comment type="caution">
    <text evidence="1">The sequence shown here is derived from an EMBL/GenBank/DDBJ whole genome shotgun (WGS) entry which is preliminary data.</text>
</comment>
<organism evidence="1 2">
    <name type="scientific">Halomonas gemina</name>
    <dbReference type="NCBI Taxonomy" id="2945105"/>
    <lineage>
        <taxon>Bacteria</taxon>
        <taxon>Pseudomonadati</taxon>
        <taxon>Pseudomonadota</taxon>
        <taxon>Gammaproteobacteria</taxon>
        <taxon>Oceanospirillales</taxon>
        <taxon>Halomonadaceae</taxon>
        <taxon>Halomonas</taxon>
    </lineage>
</organism>
<dbReference type="Proteomes" id="UP001165369">
    <property type="component" value="Unassembled WGS sequence"/>
</dbReference>
<name>A0ABT0T3H4_9GAMM</name>
<dbReference type="Pfam" id="PF11279">
    <property type="entry name" value="DUF3080"/>
    <property type="match status" value="1"/>
</dbReference>
<dbReference type="PROSITE" id="PS51257">
    <property type="entry name" value="PROKAR_LIPOPROTEIN"/>
    <property type="match status" value="1"/>
</dbReference>
<reference evidence="1" key="1">
    <citation type="submission" date="2022-05" db="EMBL/GenBank/DDBJ databases">
        <title>Halomonas geminus sp. nov. and Halomonas llamarensis sp. nov. isolated from high-altitude salars of the Atacama Desert.</title>
        <authorList>
            <person name="Hintersatz C."/>
            <person name="Rojas L.A."/>
            <person name="Wei T.-S."/>
            <person name="Kutschke S."/>
            <person name="Lehmann F."/>
            <person name="Jain R."/>
            <person name="Pollmann K."/>
        </authorList>
    </citation>
    <scope>NUCLEOTIDE SEQUENCE</scope>
    <source>
        <strain evidence="1">ATCH28</strain>
    </source>
</reference>
<gene>
    <name evidence="1" type="ORF">M8009_11490</name>
</gene>
<keyword evidence="2" id="KW-1185">Reference proteome</keyword>
<evidence type="ECO:0000313" key="1">
    <source>
        <dbReference type="EMBL" id="MCL7940910.1"/>
    </source>
</evidence>
<dbReference type="EMBL" id="JAMJPK010000005">
    <property type="protein sequence ID" value="MCL7940910.1"/>
    <property type="molecule type" value="Genomic_DNA"/>
</dbReference>
<dbReference type="InterPro" id="IPR021431">
    <property type="entry name" value="DUF3080"/>
</dbReference>